<dbReference type="InterPro" id="IPR050073">
    <property type="entry name" value="2-IPM_HCS-like"/>
</dbReference>
<evidence type="ECO:0000256" key="7">
    <source>
        <dbReference type="ARBA" id="ARBA00022430"/>
    </source>
</evidence>
<dbReference type="GO" id="GO:0030145">
    <property type="term" value="F:manganese ion binding"/>
    <property type="evidence" value="ECO:0007669"/>
    <property type="project" value="UniProtKB-UniRule"/>
</dbReference>
<dbReference type="InterPro" id="IPR013709">
    <property type="entry name" value="2-isopropylmalate_synth_dimer"/>
</dbReference>
<sequence>MDKKIIIFDTTLRDGEQSLQASLTVSEKIQIALALERLGVDVIEAGFPISSPGDFKSIQSISKIIKKSQICSLARCLPEDIDIAARAMERAINFRIHLFLGTSNLHIFSKLKKSFNEIMDMAVSSIMRAKKYTTNIEFSCEDAGRTSLDNLCKIVETVIKAGATTINIPDTVGYTTPTQFKKIISTLFNRVKNINQAIISVHCHNDLGMAVGNSISAIEAGAMQIEGTINGLGERAGNTALEEVIMALDIHKKKFNKYTNINLKEIYRTSKIVSQFCNMPIPINKAIVGKNAFLHSSGIHQDGVLKNRENYEIINPNSIGLNTCKLNLTSRSGRAAIEYHMKEMGYKNSDYNLNELYIDFLKLADKKGQIFDYDLEALAFFKKQQNIEEYFKLEYFDVQTKLSGLSVASIILMCGAQTNIQKATTSNGPVDAIYQALNKATLYPIILKKFHLEANGEGKDALGKVDIVVQYKLRNFHGVGLATDIIEASAQAMINVLNYIWKSKQVNKELEKKNNI</sequence>
<dbReference type="PROSITE" id="PS50991">
    <property type="entry name" value="PYR_CT"/>
    <property type="match status" value="1"/>
</dbReference>
<dbReference type="GO" id="GO:0005829">
    <property type="term" value="C:cytosol"/>
    <property type="evidence" value="ECO:0007669"/>
    <property type="project" value="TreeGrafter"/>
</dbReference>
<evidence type="ECO:0000256" key="12">
    <source>
        <dbReference type="ARBA" id="ARBA00023304"/>
    </source>
</evidence>
<dbReference type="CDD" id="cd07940">
    <property type="entry name" value="DRE_TIM_IPMS"/>
    <property type="match status" value="1"/>
</dbReference>
<feature type="binding site" evidence="15">
    <location>
        <position position="202"/>
    </location>
    <ligand>
        <name>Mn(2+)</name>
        <dbReference type="ChEBI" id="CHEBI:29035"/>
    </ligand>
</feature>
<evidence type="ECO:0000256" key="13">
    <source>
        <dbReference type="ARBA" id="ARBA00029993"/>
    </source>
</evidence>
<dbReference type="NCBIfam" id="NF002084">
    <property type="entry name" value="PRK00915.1-1"/>
    <property type="match status" value="1"/>
</dbReference>
<dbReference type="Proteomes" id="UP000294455">
    <property type="component" value="Plasmid pLeu"/>
</dbReference>
<evidence type="ECO:0000313" key="17">
    <source>
        <dbReference type="EMBL" id="VFP88979.1"/>
    </source>
</evidence>
<dbReference type="Pfam" id="PF22617">
    <property type="entry name" value="HCS_D2"/>
    <property type="match status" value="1"/>
</dbReference>
<comment type="pathway">
    <text evidence="3 15">Amino-acid biosynthesis; L-leucine biosynthesis; L-leucine from 3-methyl-2-oxobutanoate: step 1/4.</text>
</comment>
<comment type="subcellular location">
    <subcellularLocation>
        <location evidence="2">Cytoplasm</location>
    </subcellularLocation>
</comment>
<dbReference type="InterPro" id="IPR000891">
    <property type="entry name" value="PYR_CT"/>
</dbReference>
<dbReference type="InterPro" id="IPR002034">
    <property type="entry name" value="AIPM/Hcit_synth_CS"/>
</dbReference>
<evidence type="ECO:0000256" key="2">
    <source>
        <dbReference type="ARBA" id="ARBA00004496"/>
    </source>
</evidence>
<evidence type="ECO:0000256" key="4">
    <source>
        <dbReference type="ARBA" id="ARBA00009396"/>
    </source>
</evidence>
<keyword evidence="8 15" id="KW-0028">Amino-acid biosynthesis</keyword>
<keyword evidence="10 15" id="KW-0479">Metal-binding</keyword>
<evidence type="ECO:0000256" key="8">
    <source>
        <dbReference type="ARBA" id="ARBA00022605"/>
    </source>
</evidence>
<dbReference type="GO" id="GO:0003852">
    <property type="term" value="F:2-isopropylmalate synthase activity"/>
    <property type="evidence" value="ECO:0007669"/>
    <property type="project" value="UniProtKB-UniRule"/>
</dbReference>
<reference evidence="17 18" key="1">
    <citation type="submission" date="2019-02" db="EMBL/GenBank/DDBJ databases">
        <authorList>
            <person name="Manzano-Marin A."/>
            <person name="Manzano-Marin A."/>
        </authorList>
    </citation>
    <scope>NUCLEOTIDE SEQUENCE [LARGE SCALE GENOMIC DNA]</scope>
    <source>
        <strain evidence="17 18">BuCipiceae</strain>
        <plasmid evidence="18">pleu</plasmid>
    </source>
</reference>
<dbReference type="InterPro" id="IPR036230">
    <property type="entry name" value="LeuA_allosteric_dom_sf"/>
</dbReference>
<accession>A0A803FUT3</accession>
<feature type="domain" description="Pyruvate carboxyltransferase" evidence="16">
    <location>
        <begin position="5"/>
        <end position="267"/>
    </location>
</feature>
<evidence type="ECO:0000256" key="3">
    <source>
        <dbReference type="ARBA" id="ARBA00004689"/>
    </source>
</evidence>
<dbReference type="GO" id="GO:0009098">
    <property type="term" value="P:L-leucine biosynthetic process"/>
    <property type="evidence" value="ECO:0007669"/>
    <property type="project" value="UniProtKB-UniRule"/>
</dbReference>
<evidence type="ECO:0000256" key="14">
    <source>
        <dbReference type="ARBA" id="ARBA00037629"/>
    </source>
</evidence>
<comment type="function">
    <text evidence="14 15">Catalyzes the condensation of the acetyl group of acetyl-CoA with 3-methyl-2-oxobutanoate (2-ketoisovalerate) to form 3-carboxy-3-hydroxy-4-methylpentanoate (2-isopropylmalate).</text>
</comment>
<dbReference type="OrthoDB" id="9803573at2"/>
<organism evidence="17 18">
    <name type="scientific">Buchnera aphidicola</name>
    <name type="common">Cinara piceae</name>
    <dbReference type="NCBI Taxonomy" id="1660043"/>
    <lineage>
        <taxon>Bacteria</taxon>
        <taxon>Pseudomonadati</taxon>
        <taxon>Pseudomonadota</taxon>
        <taxon>Gammaproteobacteria</taxon>
        <taxon>Enterobacterales</taxon>
        <taxon>Erwiniaceae</taxon>
        <taxon>Buchnera</taxon>
    </lineage>
</organism>
<evidence type="ECO:0000259" key="16">
    <source>
        <dbReference type="PROSITE" id="PS50991"/>
    </source>
</evidence>
<dbReference type="RefSeq" id="WP_154049450.1">
    <property type="nucleotide sequence ID" value="NZ_LR217740.1"/>
</dbReference>
<dbReference type="PROSITE" id="PS00815">
    <property type="entry name" value="AIPM_HOMOCIT_SYNTH_1"/>
    <property type="match status" value="1"/>
</dbReference>
<gene>
    <name evidence="15 17" type="primary">leuA</name>
    <name evidence="17" type="ORF">BUCIPICE3303_412</name>
</gene>
<dbReference type="Pfam" id="PF08502">
    <property type="entry name" value="LeuA_dimer"/>
    <property type="match status" value="1"/>
</dbReference>
<evidence type="ECO:0000256" key="15">
    <source>
        <dbReference type="HAMAP-Rule" id="MF_01025"/>
    </source>
</evidence>
<keyword evidence="12 15" id="KW-0100">Branched-chain amino acid biosynthesis</keyword>
<comment type="subunit">
    <text evidence="15">Homodimer.</text>
</comment>
<evidence type="ECO:0000256" key="6">
    <source>
        <dbReference type="ARBA" id="ARBA00018198"/>
    </source>
</evidence>
<dbReference type="InterPro" id="IPR005671">
    <property type="entry name" value="LeuA_bact_synth"/>
</dbReference>
<feature type="binding site" evidence="15">
    <location>
        <position position="14"/>
    </location>
    <ligand>
        <name>Mn(2+)</name>
        <dbReference type="ChEBI" id="CHEBI:29035"/>
    </ligand>
</feature>
<evidence type="ECO:0000256" key="11">
    <source>
        <dbReference type="ARBA" id="ARBA00023211"/>
    </source>
</evidence>
<dbReference type="Gene3D" id="3.30.160.270">
    <property type="match status" value="1"/>
</dbReference>
<proteinExistence type="inferred from homology"/>
<dbReference type="UniPathway" id="UPA00048">
    <property type="reaction ID" value="UER00070"/>
</dbReference>
<dbReference type="SUPFAM" id="SSF110921">
    <property type="entry name" value="2-isopropylmalate synthase LeuA, allosteric (dimerisation) domain"/>
    <property type="match status" value="1"/>
</dbReference>
<keyword evidence="17" id="KW-0012">Acyltransferase</keyword>
<dbReference type="InterPro" id="IPR054691">
    <property type="entry name" value="LeuA/HCS_post-cat"/>
</dbReference>
<keyword evidence="11 15" id="KW-0464">Manganese</keyword>
<comment type="catalytic activity">
    <reaction evidence="1 15">
        <text>3-methyl-2-oxobutanoate + acetyl-CoA + H2O = (2S)-2-isopropylmalate + CoA + H(+)</text>
        <dbReference type="Rhea" id="RHEA:21524"/>
        <dbReference type="ChEBI" id="CHEBI:1178"/>
        <dbReference type="ChEBI" id="CHEBI:11851"/>
        <dbReference type="ChEBI" id="CHEBI:15377"/>
        <dbReference type="ChEBI" id="CHEBI:15378"/>
        <dbReference type="ChEBI" id="CHEBI:57287"/>
        <dbReference type="ChEBI" id="CHEBI:57288"/>
        <dbReference type="EC" id="2.3.3.13"/>
    </reaction>
</comment>
<evidence type="ECO:0000256" key="1">
    <source>
        <dbReference type="ARBA" id="ARBA00000064"/>
    </source>
</evidence>
<dbReference type="SMART" id="SM00917">
    <property type="entry name" value="LeuA_dimer"/>
    <property type="match status" value="1"/>
</dbReference>
<dbReference type="HAMAP" id="MF_01025">
    <property type="entry name" value="LeuA_type1"/>
    <property type="match status" value="1"/>
</dbReference>
<dbReference type="FunFam" id="1.10.238.260:FF:000001">
    <property type="entry name" value="2-isopropylmalate synthase"/>
    <property type="match status" value="1"/>
</dbReference>
<dbReference type="EC" id="2.3.3.13" evidence="5 15"/>
<feature type="binding site" evidence="15">
    <location>
        <position position="238"/>
    </location>
    <ligand>
        <name>Mn(2+)</name>
        <dbReference type="ChEBI" id="CHEBI:29035"/>
    </ligand>
</feature>
<keyword evidence="9 15" id="KW-0808">Transferase</keyword>
<dbReference type="PANTHER" id="PTHR10277">
    <property type="entry name" value="HOMOCITRATE SYNTHASE-RELATED"/>
    <property type="match status" value="1"/>
</dbReference>
<dbReference type="GO" id="GO:0003985">
    <property type="term" value="F:acetyl-CoA C-acetyltransferase activity"/>
    <property type="evidence" value="ECO:0007669"/>
    <property type="project" value="UniProtKB-UniRule"/>
</dbReference>
<dbReference type="AlphaFoldDB" id="A0A803FUT3"/>
<dbReference type="EMBL" id="LR217740">
    <property type="protein sequence ID" value="VFP88979.1"/>
    <property type="molecule type" value="Genomic_DNA"/>
</dbReference>
<dbReference type="NCBIfam" id="TIGR00973">
    <property type="entry name" value="leuA_bact"/>
    <property type="match status" value="1"/>
</dbReference>
<dbReference type="Pfam" id="PF00682">
    <property type="entry name" value="HMGL-like"/>
    <property type="match status" value="1"/>
</dbReference>
<name>A0A803FUT3_9GAMM</name>
<dbReference type="InterPro" id="IPR013785">
    <property type="entry name" value="Aldolase_TIM"/>
</dbReference>
<protein>
    <recommendedName>
        <fullName evidence="6 15">2-isopropylmalate synthase</fullName>
        <ecNumber evidence="5 15">2.3.3.13</ecNumber>
    </recommendedName>
    <alternativeName>
        <fullName evidence="13 15">Alpha-IPM synthase</fullName>
    </alternativeName>
    <alternativeName>
        <fullName evidence="15">Alpha-isopropylmalate synthase</fullName>
    </alternativeName>
</protein>
<evidence type="ECO:0000313" key="18">
    <source>
        <dbReference type="Proteomes" id="UP000294455"/>
    </source>
</evidence>
<dbReference type="Gene3D" id="1.10.238.260">
    <property type="match status" value="1"/>
</dbReference>
<keyword evidence="17" id="KW-0614">Plasmid</keyword>
<dbReference type="NCBIfam" id="NF002086">
    <property type="entry name" value="PRK00915.1-3"/>
    <property type="match status" value="1"/>
</dbReference>
<comment type="cofactor">
    <cofactor evidence="15">
        <name>Mn(2+)</name>
        <dbReference type="ChEBI" id="CHEBI:29035"/>
    </cofactor>
</comment>
<dbReference type="Gene3D" id="3.20.20.70">
    <property type="entry name" value="Aldolase class I"/>
    <property type="match status" value="1"/>
</dbReference>
<geneLocation type="plasmid" evidence="18">
    <name>pleu</name>
</geneLocation>
<dbReference type="SUPFAM" id="SSF51569">
    <property type="entry name" value="Aldolase"/>
    <property type="match status" value="1"/>
</dbReference>
<dbReference type="FunFam" id="3.20.20.70:FF:000010">
    <property type="entry name" value="2-isopropylmalate synthase"/>
    <property type="match status" value="1"/>
</dbReference>
<evidence type="ECO:0000256" key="10">
    <source>
        <dbReference type="ARBA" id="ARBA00022723"/>
    </source>
</evidence>
<feature type="binding site" evidence="15">
    <location>
        <position position="204"/>
    </location>
    <ligand>
        <name>Mn(2+)</name>
        <dbReference type="ChEBI" id="CHEBI:29035"/>
    </ligand>
</feature>
<keyword evidence="15" id="KW-0963">Cytoplasm</keyword>
<feature type="region of interest" description="Regulatory domain" evidence="15">
    <location>
        <begin position="392"/>
        <end position="516"/>
    </location>
</feature>
<dbReference type="PROSITE" id="PS00816">
    <property type="entry name" value="AIPM_HOMOCIT_SYNTH_2"/>
    <property type="match status" value="1"/>
</dbReference>
<evidence type="ECO:0000256" key="9">
    <source>
        <dbReference type="ARBA" id="ARBA00022679"/>
    </source>
</evidence>
<evidence type="ECO:0000256" key="5">
    <source>
        <dbReference type="ARBA" id="ARBA00012973"/>
    </source>
</evidence>
<comment type="similarity">
    <text evidence="4 15">Belongs to the alpha-IPM synthase/homocitrate synthase family. LeuA type 1 subfamily.</text>
</comment>
<keyword evidence="7 15" id="KW-0432">Leucine biosynthesis</keyword>
<dbReference type="PANTHER" id="PTHR10277:SF9">
    <property type="entry name" value="2-ISOPROPYLMALATE SYNTHASE 1, CHLOROPLASTIC-RELATED"/>
    <property type="match status" value="1"/>
</dbReference>